<dbReference type="KEGG" id="mos:AXE82_01470"/>
<evidence type="ECO:0000313" key="2">
    <source>
        <dbReference type="Proteomes" id="UP000255230"/>
    </source>
</evidence>
<dbReference type="EMBL" id="UGPY01000001">
    <property type="protein sequence ID" value="STY97395.1"/>
    <property type="molecule type" value="Genomic_DNA"/>
</dbReference>
<dbReference type="AlphaFoldDB" id="A0A0X8K520"/>
<proteinExistence type="predicted"/>
<dbReference type="RefSeq" id="WP_062330536.1">
    <property type="nucleotide sequence ID" value="NZ_CBCRZU010000005.1"/>
</dbReference>
<organism evidence="1 2">
    <name type="scientific">Faucicola osloensis</name>
    <name type="common">Moraxella osloensis</name>
    <dbReference type="NCBI Taxonomy" id="34062"/>
    <lineage>
        <taxon>Bacteria</taxon>
        <taxon>Pseudomonadati</taxon>
        <taxon>Pseudomonadota</taxon>
        <taxon>Gammaproteobacteria</taxon>
        <taxon>Moraxellales</taxon>
        <taxon>Moraxellaceae</taxon>
        <taxon>Faucicola</taxon>
    </lineage>
</organism>
<keyword evidence="2" id="KW-1185">Reference proteome</keyword>
<gene>
    <name evidence="1" type="primary">ubiB_1</name>
    <name evidence="1" type="ORF">NCTC10465_01179</name>
</gene>
<dbReference type="InterPro" id="IPR051130">
    <property type="entry name" value="Mito_struct-func_regulator"/>
</dbReference>
<keyword evidence="1" id="KW-0830">Ubiquinone</keyword>
<dbReference type="InterPro" id="IPR004147">
    <property type="entry name" value="ABC1_dom"/>
</dbReference>
<dbReference type="Pfam" id="PF03109">
    <property type="entry name" value="ABC1"/>
    <property type="match status" value="1"/>
</dbReference>
<dbReference type="Proteomes" id="UP000255230">
    <property type="component" value="Unassembled WGS sequence"/>
</dbReference>
<dbReference type="PANTHER" id="PTHR43173">
    <property type="entry name" value="ABC1 FAMILY PROTEIN"/>
    <property type="match status" value="1"/>
</dbReference>
<accession>A0A0X8K520</accession>
<dbReference type="CDD" id="cd05121">
    <property type="entry name" value="ABC1_ADCK3-like"/>
    <property type="match status" value="1"/>
</dbReference>
<protein>
    <submittedName>
        <fullName evidence="1">Probable ubiquinone biosynthesis protein UbiB</fullName>
    </submittedName>
</protein>
<dbReference type="SUPFAM" id="SSF56112">
    <property type="entry name" value="Protein kinase-like (PK-like)"/>
    <property type="match status" value="1"/>
</dbReference>
<sequence>MQKNHFLKKSLNVIQRVGKTATVAGKAGLRIAQGEKMTPTLLRQSFEELGTTYIKIGQFIASTPSIFPREYVTVFQGCLDQTTPMPYSYIEGVLREELEKDGQTLEDIFQSIEVKPLASASIAQVHSAILKNGDNVVLKVQKPEVDTIIQTDLGMMVGLTKLIDSIAPSLKFASISPIIDEIRLRMAAETDFLQEAKNIDDFQDFLKKTDNHKVVAPDVYHDISSKKVLVMTRFFGVSMIDDAAMRQYCKYPAQVMTDTLNTWFSSLMLCNSFHADLHAGNLMLLTDGRIGFIDFGIVGKLEPKAWQASMGMMDSFAKEDYRGMAHYMVEMDMTHAREQVNVDVLAQDLESVMKKILAEDSLFMGKTIDQTMPNRLKDHTDEINQMLLEMVEVGKRHGIHFPRDFALLTKQLLYFDRFMKVLAPEMDMFHDARIKMA</sequence>
<evidence type="ECO:0000313" key="1">
    <source>
        <dbReference type="EMBL" id="STY97395.1"/>
    </source>
</evidence>
<name>A0A0X8K520_FAUOS</name>
<dbReference type="GeneID" id="35778626"/>
<dbReference type="PANTHER" id="PTHR43173:SF22">
    <property type="entry name" value="OS07G0227800 PROTEIN"/>
    <property type="match status" value="1"/>
</dbReference>
<dbReference type="InterPro" id="IPR011009">
    <property type="entry name" value="Kinase-like_dom_sf"/>
</dbReference>
<reference evidence="1 2" key="1">
    <citation type="submission" date="2018-06" db="EMBL/GenBank/DDBJ databases">
        <authorList>
            <consortium name="Pathogen Informatics"/>
            <person name="Doyle S."/>
        </authorList>
    </citation>
    <scope>NUCLEOTIDE SEQUENCE [LARGE SCALE GENOMIC DNA]</scope>
    <source>
        <strain evidence="1 2">NCTC10465</strain>
    </source>
</reference>